<reference evidence="1 2" key="1">
    <citation type="journal article" date="2023" name="Science">
        <title>Complex scaffold remodeling in plant triterpene biosynthesis.</title>
        <authorList>
            <person name="De La Pena R."/>
            <person name="Hodgson H."/>
            <person name="Liu J.C."/>
            <person name="Stephenson M.J."/>
            <person name="Martin A.C."/>
            <person name="Owen C."/>
            <person name="Harkess A."/>
            <person name="Leebens-Mack J."/>
            <person name="Jimenez L.E."/>
            <person name="Osbourn A."/>
            <person name="Sattely E.S."/>
        </authorList>
    </citation>
    <scope>NUCLEOTIDE SEQUENCE [LARGE SCALE GENOMIC DNA]</scope>
    <source>
        <strain evidence="2">cv. JPN11</strain>
        <tissue evidence="1">Leaf</tissue>
    </source>
</reference>
<sequence>MDAKVKARPRPKLDRRNALKNIEYDASSSPSSPSSDDQSSGGAFRTRSLNFSPLIDHKTSFRIKGIEGEFDVICGILGLSGREDFEIPTAAWEAHKARSSSDASIRLQSQLDRRLGLAEEPEFEGKSKHDEVENGFFVSKKGSGLAGTANGAGPSTGINGERPPALAPPPPMNFQPYLVDDNSSTWDLMKSFAPESNDEDCLHSPVQVEFVNSLDEHEENEFIMFLPMGNSEKELCLGKRVSFWEVGRLGLCMKASQMMDFFFAVKEVSLLDQGSQGKQSILQLEQEISLLSRFEHKNIVRYYGTDKGENMLYIFLELMTKGSLAKLYQKYKLRDSQASVYTRQILNGLQYLHEQNVIHRDIKCANILVDASGSVKLTDFGLAKAAKMNDIKSCKGTPFWMAPEVVNLKNRSYGIAADIWSLGCTVLELLTGRHPYSELEGMQALYRIGKGELPEIHSSLSRDARDFILQCLQVNPNDRPTAAELMEHPFVKRPQQTSLGPASPQTNIMQS</sequence>
<protein>
    <submittedName>
        <fullName evidence="1">Protein kinase</fullName>
    </submittedName>
</protein>
<keyword evidence="1" id="KW-0808">Transferase</keyword>
<keyword evidence="2" id="KW-1185">Reference proteome</keyword>
<gene>
    <name evidence="1" type="ORF">OWV82_011934</name>
</gene>
<proteinExistence type="predicted"/>
<keyword evidence="1" id="KW-0418">Kinase</keyword>
<name>A0ACC1XZX5_MELAZ</name>
<organism evidence="1 2">
    <name type="scientific">Melia azedarach</name>
    <name type="common">Chinaberry tree</name>
    <dbReference type="NCBI Taxonomy" id="155640"/>
    <lineage>
        <taxon>Eukaryota</taxon>
        <taxon>Viridiplantae</taxon>
        <taxon>Streptophyta</taxon>
        <taxon>Embryophyta</taxon>
        <taxon>Tracheophyta</taxon>
        <taxon>Spermatophyta</taxon>
        <taxon>Magnoliopsida</taxon>
        <taxon>eudicotyledons</taxon>
        <taxon>Gunneridae</taxon>
        <taxon>Pentapetalae</taxon>
        <taxon>rosids</taxon>
        <taxon>malvids</taxon>
        <taxon>Sapindales</taxon>
        <taxon>Meliaceae</taxon>
        <taxon>Melia</taxon>
    </lineage>
</organism>
<dbReference type="EMBL" id="CM051399">
    <property type="protein sequence ID" value="KAJ4716996.1"/>
    <property type="molecule type" value="Genomic_DNA"/>
</dbReference>
<evidence type="ECO:0000313" key="1">
    <source>
        <dbReference type="EMBL" id="KAJ4716996.1"/>
    </source>
</evidence>
<evidence type="ECO:0000313" key="2">
    <source>
        <dbReference type="Proteomes" id="UP001164539"/>
    </source>
</evidence>
<dbReference type="Proteomes" id="UP001164539">
    <property type="component" value="Chromosome 6"/>
</dbReference>
<comment type="caution">
    <text evidence="1">The sequence shown here is derived from an EMBL/GenBank/DDBJ whole genome shotgun (WGS) entry which is preliminary data.</text>
</comment>
<accession>A0ACC1XZX5</accession>